<evidence type="ECO:0000313" key="3">
    <source>
        <dbReference type="Proteomes" id="UP000275267"/>
    </source>
</evidence>
<dbReference type="AlphaFoldDB" id="A0A3L6RJS9"/>
<organism evidence="2 3">
    <name type="scientific">Panicum miliaceum</name>
    <name type="common">Proso millet</name>
    <name type="synonym">Broomcorn millet</name>
    <dbReference type="NCBI Taxonomy" id="4540"/>
    <lineage>
        <taxon>Eukaryota</taxon>
        <taxon>Viridiplantae</taxon>
        <taxon>Streptophyta</taxon>
        <taxon>Embryophyta</taxon>
        <taxon>Tracheophyta</taxon>
        <taxon>Spermatophyta</taxon>
        <taxon>Magnoliopsida</taxon>
        <taxon>Liliopsida</taxon>
        <taxon>Poales</taxon>
        <taxon>Poaceae</taxon>
        <taxon>PACMAD clade</taxon>
        <taxon>Panicoideae</taxon>
        <taxon>Panicodae</taxon>
        <taxon>Paniceae</taxon>
        <taxon>Panicinae</taxon>
        <taxon>Panicum</taxon>
        <taxon>Panicum sect. Panicum</taxon>
    </lineage>
</organism>
<reference evidence="3" key="1">
    <citation type="journal article" date="2019" name="Nat. Commun.">
        <title>The genome of broomcorn millet.</title>
        <authorList>
            <person name="Zou C."/>
            <person name="Miki D."/>
            <person name="Li D."/>
            <person name="Tang Q."/>
            <person name="Xiao L."/>
            <person name="Rajput S."/>
            <person name="Deng P."/>
            <person name="Jia W."/>
            <person name="Huang R."/>
            <person name="Zhang M."/>
            <person name="Sun Y."/>
            <person name="Hu J."/>
            <person name="Fu X."/>
            <person name="Schnable P.S."/>
            <person name="Li F."/>
            <person name="Zhang H."/>
            <person name="Feng B."/>
            <person name="Zhu X."/>
            <person name="Liu R."/>
            <person name="Schnable J.C."/>
            <person name="Zhu J.-K."/>
            <person name="Zhang H."/>
        </authorList>
    </citation>
    <scope>NUCLEOTIDE SEQUENCE [LARGE SCALE GENOMIC DNA]</scope>
</reference>
<sequence>MRPIDLGGLGIHNLEVMGWALQMRWLWLEKTRPDRPWAGLQIPVYPNTTAMFAIAVETSVGNGRNTLFWTDRWLHGCCLSDLAPNVVHCVPAKIRNKRTVHEALQENHWVADIRNVLGWHGLAEYLELWELISGVNLSNADDIHRWKPEATGSFSTRSAYRSYFVVSIPFEPWKRLWKSWAPGKCKTFVWLAIQNRCWTADRLQKRGLPHPEKCLLCDQGDGTIQHLLTSCLRKAILMRHLTAAKLVKTNTKQEILLFC</sequence>
<keyword evidence="3" id="KW-1185">Reference proteome</keyword>
<dbReference type="PANTHER" id="PTHR36617:SF17">
    <property type="entry name" value="OS01G0114800 PROTEIN"/>
    <property type="match status" value="1"/>
</dbReference>
<dbReference type="PANTHER" id="PTHR36617">
    <property type="entry name" value="PROTEIN, PUTATIVE-RELATED"/>
    <property type="match status" value="1"/>
</dbReference>
<evidence type="ECO:0000259" key="1">
    <source>
        <dbReference type="Pfam" id="PF13966"/>
    </source>
</evidence>
<proteinExistence type="predicted"/>
<protein>
    <submittedName>
        <fullName evidence="2">Ribonuclease H protein</fullName>
    </submittedName>
</protein>
<gene>
    <name evidence="2" type="ORF">C2845_PM13G02830</name>
</gene>
<dbReference type="OrthoDB" id="672571at2759"/>
<evidence type="ECO:0000313" key="2">
    <source>
        <dbReference type="EMBL" id="RLN04789.1"/>
    </source>
</evidence>
<comment type="caution">
    <text evidence="2">The sequence shown here is derived from an EMBL/GenBank/DDBJ whole genome shotgun (WGS) entry which is preliminary data.</text>
</comment>
<dbReference type="STRING" id="4540.A0A3L6RJS9"/>
<dbReference type="InterPro" id="IPR026960">
    <property type="entry name" value="RVT-Znf"/>
</dbReference>
<dbReference type="EMBL" id="PQIB02000008">
    <property type="protein sequence ID" value="RLN04789.1"/>
    <property type="molecule type" value="Genomic_DNA"/>
</dbReference>
<dbReference type="Pfam" id="PF13966">
    <property type="entry name" value="zf-RVT"/>
    <property type="match status" value="1"/>
</dbReference>
<name>A0A3L6RJS9_PANMI</name>
<dbReference type="Proteomes" id="UP000275267">
    <property type="component" value="Unassembled WGS sequence"/>
</dbReference>
<accession>A0A3L6RJS9</accession>
<feature type="domain" description="Reverse transcriptase zinc-binding" evidence="1">
    <location>
        <begin position="154"/>
        <end position="231"/>
    </location>
</feature>